<name>A0A1R3HAA2_COCAP</name>
<sequence>MTVPASSSFIMSQEQFNLFHKIDRELYNLLAVNLWRDPVESLQVMALWLWLERVGFRNVVKKILSLPYMLINELADEAVTCLYIINNGQFPPLPSDQGNNNDIPLMQSLMMETDLSLQFFNEYRLIATQGLARIVNEVCIRALTDVMQLAIERNAAQSLADSQKVMSASYNSFPQPAMVQTGGLTRMGFGPSSADSGITWSTQESHVPVPVPPDDRTMFVTFSKGYPVYEWEVREFFGRAYGDCIESLHMQEVQPNQQSLFARIVFHSVSSIEMILNGMSKVKFTINGKHVWARKFVPKRLKPPSPPAVQPVLNLPASLGF</sequence>
<protein>
    <submittedName>
        <fullName evidence="1">Uncharacterized protein</fullName>
    </submittedName>
</protein>
<dbReference type="PANTHER" id="PTHR33527:SF14">
    <property type="entry name" value="OS07G0274300 PROTEIN"/>
    <property type="match status" value="1"/>
</dbReference>
<dbReference type="PANTHER" id="PTHR33527">
    <property type="entry name" value="OS07G0274300 PROTEIN"/>
    <property type="match status" value="1"/>
</dbReference>
<dbReference type="EMBL" id="AWWV01012443">
    <property type="protein sequence ID" value="OMO67193.1"/>
    <property type="molecule type" value="Genomic_DNA"/>
</dbReference>
<comment type="caution">
    <text evidence="1">The sequence shown here is derived from an EMBL/GenBank/DDBJ whole genome shotgun (WGS) entry which is preliminary data.</text>
</comment>
<keyword evidence="2" id="KW-1185">Reference proteome</keyword>
<gene>
    <name evidence="1" type="ORF">CCACVL1_20721</name>
</gene>
<dbReference type="Gramene" id="OMO67193">
    <property type="protein sequence ID" value="OMO67193"/>
    <property type="gene ID" value="CCACVL1_20721"/>
</dbReference>
<accession>A0A1R3HAA2</accession>
<dbReference type="AlphaFoldDB" id="A0A1R3HAA2"/>
<evidence type="ECO:0000313" key="2">
    <source>
        <dbReference type="Proteomes" id="UP000188268"/>
    </source>
</evidence>
<proteinExistence type="predicted"/>
<dbReference type="OMA" id="YPVYEWE"/>
<dbReference type="Proteomes" id="UP000188268">
    <property type="component" value="Unassembled WGS sequence"/>
</dbReference>
<organism evidence="1 2">
    <name type="scientific">Corchorus capsularis</name>
    <name type="common">Jute</name>
    <dbReference type="NCBI Taxonomy" id="210143"/>
    <lineage>
        <taxon>Eukaryota</taxon>
        <taxon>Viridiplantae</taxon>
        <taxon>Streptophyta</taxon>
        <taxon>Embryophyta</taxon>
        <taxon>Tracheophyta</taxon>
        <taxon>Spermatophyta</taxon>
        <taxon>Magnoliopsida</taxon>
        <taxon>eudicotyledons</taxon>
        <taxon>Gunneridae</taxon>
        <taxon>Pentapetalae</taxon>
        <taxon>rosids</taxon>
        <taxon>malvids</taxon>
        <taxon>Malvales</taxon>
        <taxon>Malvaceae</taxon>
        <taxon>Grewioideae</taxon>
        <taxon>Apeibeae</taxon>
        <taxon>Corchorus</taxon>
    </lineage>
</organism>
<dbReference type="STRING" id="210143.A0A1R3HAA2"/>
<evidence type="ECO:0000313" key="1">
    <source>
        <dbReference type="EMBL" id="OMO67193.1"/>
    </source>
</evidence>
<dbReference type="OrthoDB" id="1882251at2759"/>
<reference evidence="1 2" key="1">
    <citation type="submission" date="2013-09" db="EMBL/GenBank/DDBJ databases">
        <title>Corchorus capsularis genome sequencing.</title>
        <authorList>
            <person name="Alam M."/>
            <person name="Haque M.S."/>
            <person name="Islam M.S."/>
            <person name="Emdad E.M."/>
            <person name="Islam M.M."/>
            <person name="Ahmed B."/>
            <person name="Halim A."/>
            <person name="Hossen Q.M.M."/>
            <person name="Hossain M.Z."/>
            <person name="Ahmed R."/>
            <person name="Khan M.M."/>
            <person name="Islam R."/>
            <person name="Rashid M.M."/>
            <person name="Khan S.A."/>
            <person name="Rahman M.S."/>
            <person name="Alam M."/>
        </authorList>
    </citation>
    <scope>NUCLEOTIDE SEQUENCE [LARGE SCALE GENOMIC DNA]</scope>
    <source>
        <strain evidence="2">cv. CVL-1</strain>
        <tissue evidence="1">Whole seedling</tissue>
    </source>
</reference>